<evidence type="ECO:0000256" key="6">
    <source>
        <dbReference type="ARBA" id="ARBA00023002"/>
    </source>
</evidence>
<dbReference type="GO" id="GO:0005971">
    <property type="term" value="C:ribonucleoside-diphosphate reductase complex"/>
    <property type="evidence" value="ECO:0007669"/>
    <property type="project" value="TreeGrafter"/>
</dbReference>
<reference evidence="12 13" key="1">
    <citation type="journal article" date="2016" name="Proc. Natl. Acad. Sci. U.S.A.">
        <title>Comparative genomics of biotechnologically important yeasts.</title>
        <authorList>
            <person name="Riley R."/>
            <person name="Haridas S."/>
            <person name="Wolfe K.H."/>
            <person name="Lopes M.R."/>
            <person name="Hittinger C.T."/>
            <person name="Goeker M."/>
            <person name="Salamov A.A."/>
            <person name="Wisecaver J.H."/>
            <person name="Long T.M."/>
            <person name="Calvey C.H."/>
            <person name="Aerts A.L."/>
            <person name="Barry K.W."/>
            <person name="Choi C."/>
            <person name="Clum A."/>
            <person name="Coughlan A.Y."/>
            <person name="Deshpande S."/>
            <person name="Douglass A.P."/>
            <person name="Hanson S.J."/>
            <person name="Klenk H.-P."/>
            <person name="LaButti K.M."/>
            <person name="Lapidus A."/>
            <person name="Lindquist E.A."/>
            <person name="Lipzen A.M."/>
            <person name="Meier-Kolthoff J.P."/>
            <person name="Ohm R.A."/>
            <person name="Otillar R.P."/>
            <person name="Pangilinan J.L."/>
            <person name="Peng Y."/>
            <person name="Rokas A."/>
            <person name="Rosa C.A."/>
            <person name="Scheuner C."/>
            <person name="Sibirny A.A."/>
            <person name="Slot J.C."/>
            <person name="Stielow J.B."/>
            <person name="Sun H."/>
            <person name="Kurtzman C.P."/>
            <person name="Blackwell M."/>
            <person name="Grigoriev I.V."/>
            <person name="Jeffries T.W."/>
        </authorList>
    </citation>
    <scope>NUCLEOTIDE SEQUENCE [LARGE SCALE GENOMIC DNA]</scope>
    <source>
        <strain evidence="12 13">NRRL Y-2026</strain>
    </source>
</reference>
<dbReference type="InterPro" id="IPR000788">
    <property type="entry name" value="RNR_lg_C"/>
</dbReference>
<dbReference type="NCBIfam" id="TIGR02506">
    <property type="entry name" value="NrdE_NrdA"/>
    <property type="match status" value="1"/>
</dbReference>
<dbReference type="Gene3D" id="3.20.70.20">
    <property type="match status" value="1"/>
</dbReference>
<comment type="catalytic activity">
    <reaction evidence="10">
        <text>a 2'-deoxyribonucleoside 5'-diphosphate + [thioredoxin]-disulfide + H2O = a ribonucleoside 5'-diphosphate + [thioredoxin]-dithiol</text>
        <dbReference type="Rhea" id="RHEA:23252"/>
        <dbReference type="Rhea" id="RHEA-COMP:10698"/>
        <dbReference type="Rhea" id="RHEA-COMP:10700"/>
        <dbReference type="ChEBI" id="CHEBI:15377"/>
        <dbReference type="ChEBI" id="CHEBI:29950"/>
        <dbReference type="ChEBI" id="CHEBI:50058"/>
        <dbReference type="ChEBI" id="CHEBI:57930"/>
        <dbReference type="ChEBI" id="CHEBI:73316"/>
        <dbReference type="EC" id="1.17.4.1"/>
    </reaction>
</comment>
<evidence type="ECO:0000256" key="5">
    <source>
        <dbReference type="ARBA" id="ARBA00022840"/>
    </source>
</evidence>
<evidence type="ECO:0000256" key="8">
    <source>
        <dbReference type="ARBA" id="ARBA00024942"/>
    </source>
</evidence>
<evidence type="ECO:0000256" key="10">
    <source>
        <dbReference type="RuleBase" id="RU003410"/>
    </source>
</evidence>
<keyword evidence="13" id="KW-1185">Reference proteome</keyword>
<evidence type="ECO:0000256" key="9">
    <source>
        <dbReference type="PROSITE-ProRule" id="PRU00492"/>
    </source>
</evidence>
<dbReference type="GO" id="GO:0005524">
    <property type="term" value="F:ATP binding"/>
    <property type="evidence" value="ECO:0007669"/>
    <property type="project" value="UniProtKB-UniRule"/>
</dbReference>
<dbReference type="InterPro" id="IPR039718">
    <property type="entry name" value="Rrm1"/>
</dbReference>
<dbReference type="PROSITE" id="PS00089">
    <property type="entry name" value="RIBORED_LARGE"/>
    <property type="match status" value="1"/>
</dbReference>
<keyword evidence="3" id="KW-0021">Allosteric enzyme</keyword>
<protein>
    <recommendedName>
        <fullName evidence="2 10">Ribonucleoside-diphosphate reductase</fullName>
        <ecNumber evidence="2 10">1.17.4.1</ecNumber>
    </recommendedName>
</protein>
<dbReference type="InterPro" id="IPR013509">
    <property type="entry name" value="RNR_lsu_N"/>
</dbReference>
<dbReference type="UniPathway" id="UPA00326"/>
<sequence length="834" mass="95044">MPSNINGNKTGMPLSHTIKVVHSDQKWNEYDSSILEKFLESLSSDLSTEYVNIPEVVEKIHTGIPDEITTEELINLVAETLASMTTRHYQYSVVASRVLSHHLQKRLPQTFSANFTAMYKYDLASSNERKNTVISTEVYQFILENKDAIDSAIRPIRDFDIDYFGLRTLERSYFLKIDGKIHETPQYVFMRVALGIHFNDLHRALETYELISKKFFIHASPTLFNSGLESACFSSCFLVAMKDDSIDGIYKTLYDTAMISKSAGGIGLHLSNIRSSGSYIRGSNGVSSGLVPLLKVFESTAKYVDQGGNKRPGAFCIYLEPWHSDVFEFLDLRKNHGKEEMRARDLFLALWIPDLFMQKVERNLEWCLFSPDKCPGLSESYGDEFNMLYDKYEKEGHYMKKVKARELWHAILTAQTETGNPFLLYKDQCNKLSNQKNLGVIKSSNLCCEIVEYSSPEETAVCNLASVALPSFVENGTFNFLKLHEICKVVCRNLDRIIDINKYPLENCEKSNLKNRPIGLGVQGLADVFFMLRMPFGSPESKQLNIQIFETIYHATLERSCELAQKQGKYQSYDGSPISKGLLQFDMWKVTPSNLWDWSTLRQKIKQFGVRNSLLVALMPTASTSQILGFNECFEPITSNIYVRRVLSGEHQVVNKYLVDDLVKLGLWSIEMKNTIIQNDGSIQSIKAIPREIKALYKTVWEISQRTIIDMAADRAPFVDQSQSMNLFLQDVTFSKLTSMHFYAWKKGLKTGMYYLRTKAAASAIQFSLDPLKLKKPTINNKRISELEDEYDVKRSKRELSMETEGSTDSFDIFSTSVVSCNLEDPENCDSCSA</sequence>
<dbReference type="RefSeq" id="XP_019019187.1">
    <property type="nucleotide sequence ID" value="XM_019161020.1"/>
</dbReference>
<name>A0A1E3NPP1_9ASCO</name>
<dbReference type="Pfam" id="PF02867">
    <property type="entry name" value="Ribonuc_red_lgC"/>
    <property type="match status" value="1"/>
</dbReference>
<dbReference type="STRING" id="763406.A0A1E3NPP1"/>
<accession>A0A1E3NPP1</accession>
<evidence type="ECO:0000256" key="2">
    <source>
        <dbReference type="ARBA" id="ARBA00012274"/>
    </source>
</evidence>
<dbReference type="InterPro" id="IPR013346">
    <property type="entry name" value="NrdE_NrdA_C"/>
</dbReference>
<dbReference type="PANTHER" id="PTHR11573">
    <property type="entry name" value="RIBONUCLEOSIDE-DIPHOSPHATE REDUCTASE LARGE CHAIN"/>
    <property type="match status" value="1"/>
</dbReference>
<dbReference type="Pfam" id="PF03477">
    <property type="entry name" value="ATP-cone"/>
    <property type="match status" value="1"/>
</dbReference>
<dbReference type="CDD" id="cd01679">
    <property type="entry name" value="RNR_I"/>
    <property type="match status" value="1"/>
</dbReference>
<dbReference type="PANTHER" id="PTHR11573:SF28">
    <property type="entry name" value="RIBONUCLEOSIDE-DIPHOSPHATE REDUCTASE"/>
    <property type="match status" value="1"/>
</dbReference>
<dbReference type="Proteomes" id="UP000094455">
    <property type="component" value="Unassembled WGS sequence"/>
</dbReference>
<keyword evidence="6 10" id="KW-0560">Oxidoreductase</keyword>
<evidence type="ECO:0000256" key="7">
    <source>
        <dbReference type="ARBA" id="ARBA00023116"/>
    </source>
</evidence>
<evidence type="ECO:0000256" key="1">
    <source>
        <dbReference type="ARBA" id="ARBA00010406"/>
    </source>
</evidence>
<dbReference type="SUPFAM" id="SSF51998">
    <property type="entry name" value="PFL-like glycyl radical enzymes"/>
    <property type="match status" value="1"/>
</dbReference>
<evidence type="ECO:0000259" key="11">
    <source>
        <dbReference type="PROSITE" id="PS51161"/>
    </source>
</evidence>
<dbReference type="GO" id="GO:0009263">
    <property type="term" value="P:deoxyribonucleotide biosynthetic process"/>
    <property type="evidence" value="ECO:0007669"/>
    <property type="project" value="UniProtKB-KW"/>
</dbReference>
<dbReference type="GO" id="GO:0004748">
    <property type="term" value="F:ribonucleoside-diphosphate reductase activity, thioredoxin disulfide as acceptor"/>
    <property type="evidence" value="ECO:0007669"/>
    <property type="project" value="UniProtKB-EC"/>
</dbReference>
<evidence type="ECO:0000313" key="12">
    <source>
        <dbReference type="EMBL" id="ODQ48074.1"/>
    </source>
</evidence>
<dbReference type="InterPro" id="IPR008926">
    <property type="entry name" value="RNR_R1-su_N"/>
</dbReference>
<keyword evidence="5 9" id="KW-0067">ATP-binding</keyword>
<evidence type="ECO:0000256" key="4">
    <source>
        <dbReference type="ARBA" id="ARBA00022741"/>
    </source>
</evidence>
<dbReference type="OrthoDB" id="3000483at2759"/>
<comment type="function">
    <text evidence="8 10">Provides the precursors necessary for DNA synthesis. Catalyzes the biosynthesis of deoxyribonucleotides from the corresponding ribonucleotides.</text>
</comment>
<comment type="similarity">
    <text evidence="1 10">Belongs to the ribonucleoside diphosphate reductase large chain family.</text>
</comment>
<evidence type="ECO:0000256" key="3">
    <source>
        <dbReference type="ARBA" id="ARBA00022533"/>
    </source>
</evidence>
<dbReference type="AlphaFoldDB" id="A0A1E3NPP1"/>
<keyword evidence="7 10" id="KW-0215">Deoxyribonucleotide synthesis</keyword>
<keyword evidence="4 9" id="KW-0547">Nucleotide-binding</keyword>
<dbReference type="PRINTS" id="PR01183">
    <property type="entry name" value="RIBORDTASEM1"/>
</dbReference>
<proteinExistence type="inferred from homology"/>
<gene>
    <name evidence="12" type="ORF">PICMEDRAFT_15916</name>
</gene>
<dbReference type="GeneID" id="30177707"/>
<organism evidence="12 13">
    <name type="scientific">Pichia membranifaciens NRRL Y-2026</name>
    <dbReference type="NCBI Taxonomy" id="763406"/>
    <lineage>
        <taxon>Eukaryota</taxon>
        <taxon>Fungi</taxon>
        <taxon>Dikarya</taxon>
        <taxon>Ascomycota</taxon>
        <taxon>Saccharomycotina</taxon>
        <taxon>Pichiomycetes</taxon>
        <taxon>Pichiales</taxon>
        <taxon>Pichiaceae</taxon>
        <taxon>Pichia</taxon>
    </lineage>
</organism>
<dbReference type="InterPro" id="IPR005144">
    <property type="entry name" value="ATP-cone_dom"/>
</dbReference>
<feature type="domain" description="ATP-cone" evidence="11">
    <location>
        <begin position="18"/>
        <end position="109"/>
    </location>
</feature>
<dbReference type="SUPFAM" id="SSF48168">
    <property type="entry name" value="R1 subunit of ribonucleotide reductase, N-terminal domain"/>
    <property type="match status" value="1"/>
</dbReference>
<dbReference type="EC" id="1.17.4.1" evidence="2 10"/>
<dbReference type="EMBL" id="KV454002">
    <property type="protein sequence ID" value="ODQ48074.1"/>
    <property type="molecule type" value="Genomic_DNA"/>
</dbReference>
<dbReference type="Pfam" id="PF00317">
    <property type="entry name" value="Ribonuc_red_lgN"/>
    <property type="match status" value="1"/>
</dbReference>
<dbReference type="PROSITE" id="PS51161">
    <property type="entry name" value="ATP_CONE"/>
    <property type="match status" value="1"/>
</dbReference>
<evidence type="ECO:0000313" key="13">
    <source>
        <dbReference type="Proteomes" id="UP000094455"/>
    </source>
</evidence>